<organism evidence="2 3">
    <name type="scientific">Senna tora</name>
    <dbReference type="NCBI Taxonomy" id="362788"/>
    <lineage>
        <taxon>Eukaryota</taxon>
        <taxon>Viridiplantae</taxon>
        <taxon>Streptophyta</taxon>
        <taxon>Embryophyta</taxon>
        <taxon>Tracheophyta</taxon>
        <taxon>Spermatophyta</taxon>
        <taxon>Magnoliopsida</taxon>
        <taxon>eudicotyledons</taxon>
        <taxon>Gunneridae</taxon>
        <taxon>Pentapetalae</taxon>
        <taxon>rosids</taxon>
        <taxon>fabids</taxon>
        <taxon>Fabales</taxon>
        <taxon>Fabaceae</taxon>
        <taxon>Caesalpinioideae</taxon>
        <taxon>Cassia clade</taxon>
        <taxon>Senna</taxon>
    </lineage>
</organism>
<name>A0A834TG47_9FABA</name>
<comment type="caution">
    <text evidence="2">The sequence shown here is derived from an EMBL/GenBank/DDBJ whole genome shotgun (WGS) entry which is preliminary data.</text>
</comment>
<keyword evidence="1" id="KW-0812">Transmembrane</keyword>
<sequence length="140" mass="16241">MRQRFEPWLETKLSNSFPLETFRNTIKNNALFKTLESTTIAAASDFPKRTSSLEGPIGFLSFDEPWSSVFELPHGCNHFVYSSLDIEASLLCFCDIDRASLAQVCFVNFYFVYILQLNFLLLLLNLFIILMYWRNQFGPS</sequence>
<gene>
    <name evidence="2" type="ORF">G2W53_026690</name>
</gene>
<accession>A0A834TG47</accession>
<dbReference type="Proteomes" id="UP000634136">
    <property type="component" value="Unassembled WGS sequence"/>
</dbReference>
<keyword evidence="3" id="KW-1185">Reference proteome</keyword>
<keyword evidence="1" id="KW-0472">Membrane</keyword>
<evidence type="ECO:0000313" key="3">
    <source>
        <dbReference type="Proteomes" id="UP000634136"/>
    </source>
</evidence>
<proteinExistence type="predicted"/>
<dbReference type="AlphaFoldDB" id="A0A834TG47"/>
<protein>
    <submittedName>
        <fullName evidence="2">Uncharacterized protein</fullName>
    </submittedName>
</protein>
<feature type="transmembrane region" description="Helical" evidence="1">
    <location>
        <begin position="110"/>
        <end position="133"/>
    </location>
</feature>
<dbReference type="EMBL" id="JAAIUW010000008">
    <property type="protein sequence ID" value="KAF7821235.1"/>
    <property type="molecule type" value="Genomic_DNA"/>
</dbReference>
<reference evidence="2" key="1">
    <citation type="submission" date="2020-09" db="EMBL/GenBank/DDBJ databases">
        <title>Genome-Enabled Discovery of Anthraquinone Biosynthesis in Senna tora.</title>
        <authorList>
            <person name="Kang S.-H."/>
            <person name="Pandey R.P."/>
            <person name="Lee C.-M."/>
            <person name="Sim J.-S."/>
            <person name="Jeong J.-T."/>
            <person name="Choi B.-S."/>
            <person name="Jung M."/>
            <person name="Ginzburg D."/>
            <person name="Zhao K."/>
            <person name="Won S.Y."/>
            <person name="Oh T.-J."/>
            <person name="Yu Y."/>
            <person name="Kim N.-H."/>
            <person name="Lee O.R."/>
            <person name="Lee T.-H."/>
            <person name="Bashyal P."/>
            <person name="Kim T.-S."/>
            <person name="Lee W.-H."/>
            <person name="Kawkins C."/>
            <person name="Kim C.-K."/>
            <person name="Kim J.S."/>
            <person name="Ahn B.O."/>
            <person name="Rhee S.Y."/>
            <person name="Sohng J.K."/>
        </authorList>
    </citation>
    <scope>NUCLEOTIDE SEQUENCE</scope>
    <source>
        <tissue evidence="2">Leaf</tissue>
    </source>
</reference>
<evidence type="ECO:0000256" key="1">
    <source>
        <dbReference type="SAM" id="Phobius"/>
    </source>
</evidence>
<evidence type="ECO:0000313" key="2">
    <source>
        <dbReference type="EMBL" id="KAF7821235.1"/>
    </source>
</evidence>
<keyword evidence="1" id="KW-1133">Transmembrane helix</keyword>